<organism evidence="2 3">
    <name type="scientific">Aliidiomarina minuta</name>
    <dbReference type="NCBI Taxonomy" id="880057"/>
    <lineage>
        <taxon>Bacteria</taxon>
        <taxon>Pseudomonadati</taxon>
        <taxon>Pseudomonadota</taxon>
        <taxon>Gammaproteobacteria</taxon>
        <taxon>Alteromonadales</taxon>
        <taxon>Idiomarinaceae</taxon>
        <taxon>Aliidiomarina</taxon>
    </lineage>
</organism>
<proteinExistence type="predicted"/>
<gene>
    <name evidence="2" type="ORF">CWE09_07450</name>
</gene>
<name>A0A432W8T9_9GAMM</name>
<dbReference type="AlphaFoldDB" id="A0A432W8T9"/>
<accession>A0A432W8T9</accession>
<keyword evidence="3" id="KW-1185">Reference proteome</keyword>
<dbReference type="EMBL" id="PIPL01000001">
    <property type="protein sequence ID" value="RUO26534.1"/>
    <property type="molecule type" value="Genomic_DNA"/>
</dbReference>
<feature type="signal peptide" evidence="1">
    <location>
        <begin position="1"/>
        <end position="26"/>
    </location>
</feature>
<evidence type="ECO:0000313" key="3">
    <source>
        <dbReference type="Proteomes" id="UP000288293"/>
    </source>
</evidence>
<protein>
    <submittedName>
        <fullName evidence="2">Uncharacterized protein</fullName>
    </submittedName>
</protein>
<evidence type="ECO:0000313" key="2">
    <source>
        <dbReference type="EMBL" id="RUO26534.1"/>
    </source>
</evidence>
<feature type="chain" id="PRO_5018976473" evidence="1">
    <location>
        <begin position="27"/>
        <end position="391"/>
    </location>
</feature>
<comment type="caution">
    <text evidence="2">The sequence shown here is derived from an EMBL/GenBank/DDBJ whole genome shotgun (WGS) entry which is preliminary data.</text>
</comment>
<reference evidence="2 3" key="1">
    <citation type="journal article" date="2011" name="Front. Microbiol.">
        <title>Genomic signatures of strain selection and enhancement in Bacillus atrophaeus var. globigii, a historical biowarfare simulant.</title>
        <authorList>
            <person name="Gibbons H.S."/>
            <person name="Broomall S.M."/>
            <person name="McNew L.A."/>
            <person name="Daligault H."/>
            <person name="Chapman C."/>
            <person name="Bruce D."/>
            <person name="Karavis M."/>
            <person name="Krepps M."/>
            <person name="McGregor P.A."/>
            <person name="Hong C."/>
            <person name="Park K.H."/>
            <person name="Akmal A."/>
            <person name="Feldman A."/>
            <person name="Lin J.S."/>
            <person name="Chang W.E."/>
            <person name="Higgs B.W."/>
            <person name="Demirev P."/>
            <person name="Lindquist J."/>
            <person name="Liem A."/>
            <person name="Fochler E."/>
            <person name="Read T.D."/>
            <person name="Tapia R."/>
            <person name="Johnson S."/>
            <person name="Bishop-Lilly K.A."/>
            <person name="Detter C."/>
            <person name="Han C."/>
            <person name="Sozhamannan S."/>
            <person name="Rosenzweig C.N."/>
            <person name="Skowronski E.W."/>
        </authorList>
    </citation>
    <scope>NUCLEOTIDE SEQUENCE [LARGE SCALE GENOMIC DNA]</scope>
    <source>
        <strain evidence="2 3">MLST1</strain>
    </source>
</reference>
<sequence>MNRPLSGKVRLLLYLFCVSYAGTAYTGTELTEDLYNAGPPEDDVPLFDDDDAFLDPVTLDYIPSAERAYRYRINQILWERERLGVSMLHEDYPLIPGCVPVQGVERLPAADRSHHLASRGVCFPGQWIDSFFAEEDSLPYAARTLVRAMYFSRWQENEGYVGGTRVDGHISLNNISDRLSLILRSADKDDDLLRERLDVESPDDRGKARAAVRFATALGRQASSRTDVGIRGSTPFVRTRFRYNQPLIWGVHGRFNQEFYWRGNDERRGVVSELQMGRRLTGNTTLRATSTIESNTALRAQDVLWQWSHSVSHFWRLAHRTGLHTLVRVNGKYQEQHKVQSYQYSMRFRSSLLRPWIYYEVEPFALQKRENNFSTSPGIMFRFEVQFGDYH</sequence>
<keyword evidence="1" id="KW-0732">Signal</keyword>
<dbReference type="Proteomes" id="UP000288293">
    <property type="component" value="Unassembled WGS sequence"/>
</dbReference>
<evidence type="ECO:0000256" key="1">
    <source>
        <dbReference type="SAM" id="SignalP"/>
    </source>
</evidence>